<gene>
    <name evidence="2" type="primary">LOC105035001</name>
</gene>
<accession>A0A6I9QFM7</accession>
<evidence type="ECO:0000313" key="2">
    <source>
        <dbReference type="RefSeq" id="XP_010908682.1"/>
    </source>
</evidence>
<reference evidence="2" key="1">
    <citation type="submission" date="2025-08" db="UniProtKB">
        <authorList>
            <consortium name="RefSeq"/>
        </authorList>
    </citation>
    <scope>IDENTIFICATION</scope>
</reference>
<dbReference type="Pfam" id="PF14223">
    <property type="entry name" value="Retrotran_gag_2"/>
    <property type="match status" value="1"/>
</dbReference>
<dbReference type="Proteomes" id="UP000504607">
    <property type="component" value="Unplaced"/>
</dbReference>
<protein>
    <submittedName>
        <fullName evidence="2">Uncharacterized protein LOC105035001</fullName>
    </submittedName>
</protein>
<dbReference type="FunCoup" id="A0A6I9QFM7">
    <property type="interactions" value="18"/>
</dbReference>
<organism evidence="1 2">
    <name type="scientific">Elaeis guineensis var. tenera</name>
    <name type="common">Oil palm</name>
    <dbReference type="NCBI Taxonomy" id="51953"/>
    <lineage>
        <taxon>Eukaryota</taxon>
        <taxon>Viridiplantae</taxon>
        <taxon>Streptophyta</taxon>
        <taxon>Embryophyta</taxon>
        <taxon>Tracheophyta</taxon>
        <taxon>Spermatophyta</taxon>
        <taxon>Magnoliopsida</taxon>
        <taxon>Liliopsida</taxon>
        <taxon>Arecaceae</taxon>
        <taxon>Arecoideae</taxon>
        <taxon>Cocoseae</taxon>
        <taxon>Elaeidinae</taxon>
        <taxon>Elaeis</taxon>
    </lineage>
</organism>
<name>A0A6I9QFM7_ELAGV</name>
<dbReference type="OrthoDB" id="673931at2759"/>
<keyword evidence="1" id="KW-1185">Reference proteome</keyword>
<dbReference type="RefSeq" id="XP_010908682.1">
    <property type="nucleotide sequence ID" value="XM_010910380.1"/>
</dbReference>
<sequence>MTEQRAALDKWMDDNLRMKCYVLASMLKELQSQHEYMPTTHAMITYLQELYREQSHTACFELSKRLFNMKMHDEQSAHDHYMTMIKDLEELKKLRLNMQRELKVDLILQSLISSFGQFIVNYNINKLDCNLSKLVNMLITAEGILKSLRDYPREPKKRGEMPCEGC</sequence>
<dbReference type="InParanoid" id="A0A6I9QFM7"/>
<proteinExistence type="predicted"/>
<dbReference type="AlphaFoldDB" id="A0A6I9QFM7"/>
<evidence type="ECO:0000313" key="1">
    <source>
        <dbReference type="Proteomes" id="UP000504607"/>
    </source>
</evidence>